<dbReference type="Proteomes" id="UP001567538">
    <property type="component" value="Unassembled WGS sequence"/>
</dbReference>
<evidence type="ECO:0000313" key="2">
    <source>
        <dbReference type="EMBL" id="KAL1541558.1"/>
    </source>
</evidence>
<gene>
    <name evidence="2" type="primary">HIPL1</name>
    <name evidence="2" type="ORF">AAHA92_25764</name>
</gene>
<dbReference type="EMBL" id="JBEAFC010000009">
    <property type="protein sequence ID" value="KAL1541558.1"/>
    <property type="molecule type" value="Genomic_DNA"/>
</dbReference>
<proteinExistence type="predicted"/>
<keyword evidence="1" id="KW-1133">Transmembrane helix</keyword>
<keyword evidence="1" id="KW-0812">Transmembrane</keyword>
<protein>
    <submittedName>
        <fullName evidence="2">Hipl1 protein</fullName>
    </submittedName>
</protein>
<dbReference type="PANTHER" id="PTHR19328">
    <property type="entry name" value="HEDGEHOG-INTERACTING PROTEIN"/>
    <property type="match status" value="1"/>
</dbReference>
<name>A0ABD1GBP9_SALDI</name>
<feature type="transmembrane region" description="Helical" evidence="1">
    <location>
        <begin position="115"/>
        <end position="136"/>
    </location>
</feature>
<accession>A0ABD1GBP9</accession>
<dbReference type="PANTHER" id="PTHR19328:SF13">
    <property type="entry name" value="HIPL1 PROTEIN"/>
    <property type="match status" value="1"/>
</dbReference>
<evidence type="ECO:0000313" key="3">
    <source>
        <dbReference type="Proteomes" id="UP001567538"/>
    </source>
</evidence>
<keyword evidence="3" id="KW-1185">Reference proteome</keyword>
<organism evidence="2 3">
    <name type="scientific">Salvia divinorum</name>
    <name type="common">Maria pastora</name>
    <name type="synonym">Diviner's sage</name>
    <dbReference type="NCBI Taxonomy" id="28513"/>
    <lineage>
        <taxon>Eukaryota</taxon>
        <taxon>Viridiplantae</taxon>
        <taxon>Streptophyta</taxon>
        <taxon>Embryophyta</taxon>
        <taxon>Tracheophyta</taxon>
        <taxon>Spermatophyta</taxon>
        <taxon>Magnoliopsida</taxon>
        <taxon>eudicotyledons</taxon>
        <taxon>Gunneridae</taxon>
        <taxon>Pentapetalae</taxon>
        <taxon>asterids</taxon>
        <taxon>lamiids</taxon>
        <taxon>Lamiales</taxon>
        <taxon>Lamiaceae</taxon>
        <taxon>Nepetoideae</taxon>
        <taxon>Mentheae</taxon>
        <taxon>Salviinae</taxon>
        <taxon>Salvia</taxon>
        <taxon>Salvia subgen. Calosphace</taxon>
    </lineage>
</organism>
<sequence>MQGRYLVGDLYAGAIWAGTESPANSGKFTSSKISFSCVTDSPMRCTEAPGSSVPALSYIFSFGEDNDKDVYLLTQSGVYRVVSPSRCNYACAKAAASPPPAASSPRPSGAGLLRAPSGGILVALMSFLFCLVCMNFV</sequence>
<dbReference type="AlphaFoldDB" id="A0ABD1GBP9"/>
<evidence type="ECO:0000256" key="1">
    <source>
        <dbReference type="SAM" id="Phobius"/>
    </source>
</evidence>
<reference evidence="2 3" key="1">
    <citation type="submission" date="2024-06" db="EMBL/GenBank/DDBJ databases">
        <title>A chromosome level genome sequence of Diviner's sage (Salvia divinorum).</title>
        <authorList>
            <person name="Ford S.A."/>
            <person name="Ro D.-K."/>
            <person name="Ness R.W."/>
            <person name="Phillips M.A."/>
        </authorList>
    </citation>
    <scope>NUCLEOTIDE SEQUENCE [LARGE SCALE GENOMIC DNA]</scope>
    <source>
        <strain evidence="2">SAF-2024a</strain>
        <tissue evidence="2">Leaf</tissue>
    </source>
</reference>
<comment type="caution">
    <text evidence="2">The sequence shown here is derived from an EMBL/GenBank/DDBJ whole genome shotgun (WGS) entry which is preliminary data.</text>
</comment>
<keyword evidence="1" id="KW-0472">Membrane</keyword>